<dbReference type="InterPro" id="IPR013785">
    <property type="entry name" value="Aldolase_TIM"/>
</dbReference>
<dbReference type="GO" id="GO:0010181">
    <property type="term" value="F:FMN binding"/>
    <property type="evidence" value="ECO:0007669"/>
    <property type="project" value="InterPro"/>
</dbReference>
<proteinExistence type="predicted"/>
<dbReference type="InterPro" id="IPR045247">
    <property type="entry name" value="Oye-like"/>
</dbReference>
<dbReference type="Gene3D" id="3.20.20.70">
    <property type="entry name" value="Aldolase class I"/>
    <property type="match status" value="1"/>
</dbReference>
<dbReference type="Pfam" id="PF00724">
    <property type="entry name" value="Oxidored_FMN"/>
    <property type="match status" value="1"/>
</dbReference>
<sequence length="386" mass="42064">MNLPVSRRLLFSPMRLGALRLTNRIVMPAMTRNRTPGSVPNALNALYYGQRATAGLIVTEGSAPAHMGFGFVDTPGLFTAEQARGWKQVADTVRLAKAHIFAQLLFAGRLSHPTLLGGATPIAPSAVKAAGTAQGNAGWGPYEMPRAMLEDDIEIVLASYTGAARLAVTAAGFDGVEIHAGHGYLPNQFLAPNTNLRTDHWGGDARGRARFLLELVDRTVAVVNRQRVGVLVTPASTLNDIQDLDWPTTYGYLLEELDKRRLAYLHVGLPLPEAGQQPDVAGFVRQHYRGAVILNGGYWRTRAELDVKLRRADLIAFGRDFLANPDLPKRLRLGAALNPADRTTFHARGGKGYVDYPTLHEIDETGTKLRGHDREMRARAAPQVSA</sequence>
<dbReference type="CDD" id="cd02933">
    <property type="entry name" value="OYE_like_FMN"/>
    <property type="match status" value="1"/>
</dbReference>
<feature type="domain" description="NADH:flavin oxidoreductase/NADH oxidase N-terminal" evidence="2">
    <location>
        <begin position="10"/>
        <end position="336"/>
    </location>
</feature>
<dbReference type="EMBL" id="QQTP01000002">
    <property type="protein sequence ID" value="RDJ27946.1"/>
    <property type="molecule type" value="Genomic_DNA"/>
</dbReference>
<dbReference type="PANTHER" id="PTHR22893">
    <property type="entry name" value="NADH OXIDOREDUCTASE-RELATED"/>
    <property type="match status" value="1"/>
</dbReference>
<dbReference type="SUPFAM" id="SSF51395">
    <property type="entry name" value="FMN-linked oxidoreductases"/>
    <property type="match status" value="1"/>
</dbReference>
<dbReference type="Proteomes" id="UP000255207">
    <property type="component" value="Unassembled WGS sequence"/>
</dbReference>
<feature type="compositionally biased region" description="Basic and acidic residues" evidence="1">
    <location>
        <begin position="365"/>
        <end position="378"/>
    </location>
</feature>
<dbReference type="AlphaFoldDB" id="A0A370LAL5"/>
<name>A0A370LAL5_9HYPH</name>
<keyword evidence="4" id="KW-1185">Reference proteome</keyword>
<comment type="caution">
    <text evidence="3">The sequence shown here is derived from an EMBL/GenBank/DDBJ whole genome shotgun (WGS) entry which is preliminary data.</text>
</comment>
<evidence type="ECO:0000313" key="4">
    <source>
        <dbReference type="Proteomes" id="UP000255207"/>
    </source>
</evidence>
<feature type="region of interest" description="Disordered" evidence="1">
    <location>
        <begin position="365"/>
        <end position="386"/>
    </location>
</feature>
<protein>
    <submittedName>
        <fullName evidence="3">Alkene reductase</fullName>
    </submittedName>
</protein>
<organism evidence="3 4">
    <name type="scientific">Bosea caraganae</name>
    <dbReference type="NCBI Taxonomy" id="2763117"/>
    <lineage>
        <taxon>Bacteria</taxon>
        <taxon>Pseudomonadati</taxon>
        <taxon>Pseudomonadota</taxon>
        <taxon>Alphaproteobacteria</taxon>
        <taxon>Hyphomicrobiales</taxon>
        <taxon>Boseaceae</taxon>
        <taxon>Bosea</taxon>
    </lineage>
</organism>
<evidence type="ECO:0000259" key="2">
    <source>
        <dbReference type="Pfam" id="PF00724"/>
    </source>
</evidence>
<dbReference type="GO" id="GO:0016491">
    <property type="term" value="F:oxidoreductase activity"/>
    <property type="evidence" value="ECO:0007669"/>
    <property type="project" value="InterPro"/>
</dbReference>
<dbReference type="RefSeq" id="WP_114828071.1">
    <property type="nucleotide sequence ID" value="NZ_QQTO01000037.1"/>
</dbReference>
<dbReference type="OrthoDB" id="9804454at2"/>
<evidence type="ECO:0000256" key="1">
    <source>
        <dbReference type="SAM" id="MobiDB-lite"/>
    </source>
</evidence>
<dbReference type="GO" id="GO:0005829">
    <property type="term" value="C:cytosol"/>
    <property type="evidence" value="ECO:0007669"/>
    <property type="project" value="TreeGrafter"/>
</dbReference>
<dbReference type="PANTHER" id="PTHR22893:SF91">
    <property type="entry name" value="NADPH DEHYDROGENASE 2-RELATED"/>
    <property type="match status" value="1"/>
</dbReference>
<gene>
    <name evidence="3" type="ORF">DWE98_04895</name>
</gene>
<evidence type="ECO:0000313" key="3">
    <source>
        <dbReference type="EMBL" id="RDJ27946.1"/>
    </source>
</evidence>
<accession>A0A370LAL5</accession>
<reference evidence="4" key="1">
    <citation type="submission" date="2018-07" db="EMBL/GenBank/DDBJ databases">
        <authorList>
            <person name="Safronova V.I."/>
            <person name="Chirak E.R."/>
            <person name="Sazanova A.L."/>
        </authorList>
    </citation>
    <scope>NUCLEOTIDE SEQUENCE [LARGE SCALE GENOMIC DNA]</scope>
    <source>
        <strain evidence="4">RCAM04685</strain>
    </source>
</reference>
<dbReference type="InterPro" id="IPR001155">
    <property type="entry name" value="OxRdtase_FMN_N"/>
</dbReference>